<keyword evidence="1" id="KW-0175">Coiled coil</keyword>
<gene>
    <name evidence="2" type="ORF">ERW49_06905</name>
    <name evidence="4" type="ORF">ERW53_10880</name>
    <name evidence="3" type="ORF">ERW57_10445</name>
</gene>
<reference evidence="5 6" key="1">
    <citation type="submission" date="2019-02" db="EMBL/GenBank/DDBJ databases">
        <title>Genome sequences of Aliivibrio finisterrensis strains from farmed Atlantic salmon.</title>
        <authorList>
            <person name="Bowman J.P."/>
        </authorList>
    </citation>
    <scope>NUCLEOTIDE SEQUENCE [LARGE SCALE GENOMIC DNA]</scope>
    <source>
        <strain evidence="4 7">A21</strain>
        <strain evidence="2 5">A32</strain>
        <strain evidence="3 6">A46</strain>
    </source>
</reference>
<dbReference type="GeneID" id="56274767"/>
<dbReference type="Proteomes" id="UP000293465">
    <property type="component" value="Unassembled WGS sequence"/>
</dbReference>
<accession>A0A4Q5KTD8</accession>
<dbReference type="EMBL" id="SEZN01000017">
    <property type="protein sequence ID" value="RYU64210.1"/>
    <property type="molecule type" value="Genomic_DNA"/>
</dbReference>
<organism evidence="3 6">
    <name type="scientific">Aliivibrio finisterrensis</name>
    <dbReference type="NCBI Taxonomy" id="511998"/>
    <lineage>
        <taxon>Bacteria</taxon>
        <taxon>Pseudomonadati</taxon>
        <taxon>Pseudomonadota</taxon>
        <taxon>Gammaproteobacteria</taxon>
        <taxon>Vibrionales</taxon>
        <taxon>Vibrionaceae</taxon>
        <taxon>Aliivibrio</taxon>
    </lineage>
</organism>
<comment type="caution">
    <text evidence="3">The sequence shown here is derived from an EMBL/GenBank/DDBJ whole genome shotgun (WGS) entry which is preliminary data.</text>
</comment>
<evidence type="ECO:0000313" key="2">
    <source>
        <dbReference type="EMBL" id="RYU46858.1"/>
    </source>
</evidence>
<dbReference type="Proteomes" id="UP000294166">
    <property type="component" value="Unassembled WGS sequence"/>
</dbReference>
<name>A0A4Q5KTD8_9GAMM</name>
<dbReference type="AlphaFoldDB" id="A0A4Q5KTD8"/>
<protein>
    <submittedName>
        <fullName evidence="3">Uncharacterized protein</fullName>
    </submittedName>
</protein>
<evidence type="ECO:0000313" key="4">
    <source>
        <dbReference type="EMBL" id="RYU64210.1"/>
    </source>
</evidence>
<evidence type="ECO:0000256" key="1">
    <source>
        <dbReference type="SAM" id="Coils"/>
    </source>
</evidence>
<evidence type="ECO:0000313" key="5">
    <source>
        <dbReference type="Proteomes" id="UP000293465"/>
    </source>
</evidence>
<keyword evidence="7" id="KW-1185">Reference proteome</keyword>
<dbReference type="EMBL" id="SEZJ01000005">
    <property type="protein sequence ID" value="RYU46858.1"/>
    <property type="molecule type" value="Genomic_DNA"/>
</dbReference>
<dbReference type="RefSeq" id="WP_130043363.1">
    <property type="nucleotide sequence ID" value="NZ_SEZJ01000005.1"/>
</dbReference>
<dbReference type="EMBL" id="SEZK01000016">
    <property type="protein sequence ID" value="RYU51065.1"/>
    <property type="molecule type" value="Genomic_DNA"/>
</dbReference>
<proteinExistence type="predicted"/>
<sequence length="239" mass="27258">MAMNAIDKKISVVKLIFKVEKFDDKNETHNELTSFGEGENKKVFSNLDQFKEAYSFKALQQLQESLTTYIEANIEAEEKRKAEEAEKARLAEEEAKAKYEEKFKLFKEVAKLELPADKQDDESIEAKAKELLAALSQPQSVEKSESKTVNEKTAKPVYKFYTIGGTVERTKSNPDQAFKAALTAMALSSKEQWQLLHEDSIEAFIDDESPKPQVSKKLIQSYRDFFAARNVEELLAKLK</sequence>
<feature type="coiled-coil region" evidence="1">
    <location>
        <begin position="59"/>
        <end position="102"/>
    </location>
</feature>
<evidence type="ECO:0000313" key="7">
    <source>
        <dbReference type="Proteomes" id="UP000294166"/>
    </source>
</evidence>
<evidence type="ECO:0000313" key="3">
    <source>
        <dbReference type="EMBL" id="RYU51065.1"/>
    </source>
</evidence>
<dbReference type="Proteomes" id="UP000294063">
    <property type="component" value="Unassembled WGS sequence"/>
</dbReference>
<evidence type="ECO:0000313" key="6">
    <source>
        <dbReference type="Proteomes" id="UP000294063"/>
    </source>
</evidence>